<keyword evidence="2" id="KW-1185">Reference proteome</keyword>
<evidence type="ECO:0000313" key="2">
    <source>
        <dbReference type="Proteomes" id="UP000312512"/>
    </source>
</evidence>
<dbReference type="OrthoDB" id="9758822at2"/>
<gene>
    <name evidence="1" type="ORF">FH608_027725</name>
</gene>
<dbReference type="EMBL" id="VDLX02000011">
    <property type="protein sequence ID" value="KAB8191761.1"/>
    <property type="molecule type" value="Genomic_DNA"/>
</dbReference>
<sequence>MGDPTTERLRPLIGSVPTNAVLGRIHLDSCLDPLDPGRSALVARAAGIHKGYRSDLARDVPRWPPGLPRRDAGQIALAVDCGEVAYLAVWRRGSPSDMIDLPWPAGHDLTPLVPPEAAQVRWEAGAIHVRSREPRSAALLRPSKTVEGRPCRET</sequence>
<dbReference type="RefSeq" id="WP_139633556.1">
    <property type="nucleotide sequence ID" value="NZ_VDLX02000011.1"/>
</dbReference>
<proteinExistence type="predicted"/>
<comment type="caution">
    <text evidence="1">The sequence shown here is derived from an EMBL/GenBank/DDBJ whole genome shotgun (WGS) entry which is preliminary data.</text>
</comment>
<organism evidence="1 2">
    <name type="scientific">Nonomuraea phyllanthi</name>
    <dbReference type="NCBI Taxonomy" id="2219224"/>
    <lineage>
        <taxon>Bacteria</taxon>
        <taxon>Bacillati</taxon>
        <taxon>Actinomycetota</taxon>
        <taxon>Actinomycetes</taxon>
        <taxon>Streptosporangiales</taxon>
        <taxon>Streptosporangiaceae</taxon>
        <taxon>Nonomuraea</taxon>
    </lineage>
</organism>
<dbReference type="AlphaFoldDB" id="A0A5C4W5W1"/>
<accession>A0A5C4W5W1</accession>
<evidence type="ECO:0000313" key="1">
    <source>
        <dbReference type="EMBL" id="KAB8191761.1"/>
    </source>
</evidence>
<reference evidence="1 2" key="1">
    <citation type="submission" date="2019-10" db="EMBL/GenBank/DDBJ databases">
        <title>Nonomuraea sp. nov., isolated from Phyllanthus amarus.</title>
        <authorList>
            <person name="Klykleung N."/>
            <person name="Tanasupawat S."/>
        </authorList>
    </citation>
    <scope>NUCLEOTIDE SEQUENCE [LARGE SCALE GENOMIC DNA]</scope>
    <source>
        <strain evidence="1 2">PA1-10</strain>
    </source>
</reference>
<protein>
    <submittedName>
        <fullName evidence="1">Uncharacterized protein</fullName>
    </submittedName>
</protein>
<dbReference type="Proteomes" id="UP000312512">
    <property type="component" value="Unassembled WGS sequence"/>
</dbReference>
<name>A0A5C4W5W1_9ACTN</name>